<dbReference type="RefSeq" id="WP_379894527.1">
    <property type="nucleotide sequence ID" value="NZ_CBCSCT010000051.1"/>
</dbReference>
<keyword evidence="5 8" id="KW-0812">Transmembrane</keyword>
<dbReference type="Pfam" id="PF03845">
    <property type="entry name" value="Spore_permease"/>
    <property type="match status" value="1"/>
</dbReference>
<feature type="transmembrane region" description="Helical" evidence="8">
    <location>
        <begin position="112"/>
        <end position="129"/>
    </location>
</feature>
<evidence type="ECO:0000256" key="8">
    <source>
        <dbReference type="SAM" id="Phobius"/>
    </source>
</evidence>
<feature type="transmembrane region" description="Helical" evidence="8">
    <location>
        <begin position="141"/>
        <end position="162"/>
    </location>
</feature>
<feature type="transmembrane region" description="Helical" evidence="8">
    <location>
        <begin position="306"/>
        <end position="328"/>
    </location>
</feature>
<dbReference type="PANTHER" id="PTHR34975">
    <property type="entry name" value="SPORE GERMINATION PROTEIN A2"/>
    <property type="match status" value="1"/>
</dbReference>
<evidence type="ECO:0000256" key="4">
    <source>
        <dbReference type="ARBA" id="ARBA00022544"/>
    </source>
</evidence>
<gene>
    <name evidence="9" type="ORF">ACFPXP_12300</name>
</gene>
<keyword evidence="10" id="KW-1185">Reference proteome</keyword>
<evidence type="ECO:0000256" key="6">
    <source>
        <dbReference type="ARBA" id="ARBA00022989"/>
    </source>
</evidence>
<dbReference type="PANTHER" id="PTHR34975:SF2">
    <property type="entry name" value="SPORE GERMINATION PROTEIN A2"/>
    <property type="match status" value="1"/>
</dbReference>
<comment type="caution">
    <text evidence="9">The sequence shown here is derived from an EMBL/GenBank/DDBJ whole genome shotgun (WGS) entry which is preliminary data.</text>
</comment>
<name>A0ABW1IQ05_9BACL</name>
<feature type="transmembrane region" description="Helical" evidence="8">
    <location>
        <begin position="71"/>
        <end position="92"/>
    </location>
</feature>
<keyword evidence="4" id="KW-0309">Germination</keyword>
<dbReference type="Proteomes" id="UP001596250">
    <property type="component" value="Unassembled WGS sequence"/>
</dbReference>
<evidence type="ECO:0000313" key="10">
    <source>
        <dbReference type="Proteomes" id="UP001596250"/>
    </source>
</evidence>
<dbReference type="InterPro" id="IPR004761">
    <property type="entry name" value="Spore_GerAB"/>
</dbReference>
<evidence type="ECO:0000256" key="1">
    <source>
        <dbReference type="ARBA" id="ARBA00004141"/>
    </source>
</evidence>
<comment type="similarity">
    <text evidence="2">Belongs to the amino acid-polyamine-organocation (APC) superfamily. Spore germination protein (SGP) (TC 2.A.3.9) family.</text>
</comment>
<dbReference type="EMBL" id="JBHSQV010000154">
    <property type="protein sequence ID" value="MFC5987187.1"/>
    <property type="molecule type" value="Genomic_DNA"/>
</dbReference>
<evidence type="ECO:0000256" key="7">
    <source>
        <dbReference type="ARBA" id="ARBA00023136"/>
    </source>
</evidence>
<keyword evidence="6 8" id="KW-1133">Transmembrane helix</keyword>
<organism evidence="9 10">
    <name type="scientific">Marinicrinis lubricantis</name>
    <dbReference type="NCBI Taxonomy" id="2086470"/>
    <lineage>
        <taxon>Bacteria</taxon>
        <taxon>Bacillati</taxon>
        <taxon>Bacillota</taxon>
        <taxon>Bacilli</taxon>
        <taxon>Bacillales</taxon>
        <taxon>Paenibacillaceae</taxon>
    </lineage>
</organism>
<feature type="transmembrane region" description="Helical" evidence="8">
    <location>
        <begin position="267"/>
        <end position="286"/>
    </location>
</feature>
<sequence>MTSITRQQLFSMIFLFEMGSAVIVGLGLQAKQDAWISIGIGMLCGISIFTVYLYLFSLFPQLTLLGILRKVLGKYAGTLCSVLYIMYFFYLASRVMRDFTGLLLMTSLQETPPFVISGTMTMILIYCIYLGTAVLGRTSEILFAVFILFWVFSFALLGVSGSMKFSNLLPVLDQGWGPILKASFPLTMTFPFGESIVFLMFLNRLQQKKKLSRICLISLAISGLILMLTIAMDVMALGPERASMEQFPFLSAVSRIQIGDFIQRLDAIAISTLIIGAFFKIVVFFYASYIGIQELIPAFREGKKMLFLLIAMGVSIMGLTLLIANNFIQHLYIGLQLVPLYLHVPFQYVVPCLIAVWAYLVYTKKAAPKAA</sequence>
<evidence type="ECO:0000256" key="2">
    <source>
        <dbReference type="ARBA" id="ARBA00007998"/>
    </source>
</evidence>
<feature type="transmembrane region" description="Helical" evidence="8">
    <location>
        <begin position="9"/>
        <end position="28"/>
    </location>
</feature>
<feature type="transmembrane region" description="Helical" evidence="8">
    <location>
        <begin position="182"/>
        <end position="202"/>
    </location>
</feature>
<dbReference type="NCBIfam" id="TIGR00912">
    <property type="entry name" value="2A0309"/>
    <property type="match status" value="1"/>
</dbReference>
<keyword evidence="3" id="KW-0813">Transport</keyword>
<evidence type="ECO:0000256" key="3">
    <source>
        <dbReference type="ARBA" id="ARBA00022448"/>
    </source>
</evidence>
<feature type="transmembrane region" description="Helical" evidence="8">
    <location>
        <begin position="34"/>
        <end position="59"/>
    </location>
</feature>
<feature type="transmembrane region" description="Helical" evidence="8">
    <location>
        <begin position="214"/>
        <end position="237"/>
    </location>
</feature>
<protein>
    <submittedName>
        <fullName evidence="9">GerAB/ArcD/ProY family transporter</fullName>
    </submittedName>
</protein>
<evidence type="ECO:0000313" key="9">
    <source>
        <dbReference type="EMBL" id="MFC5987187.1"/>
    </source>
</evidence>
<reference evidence="10" key="1">
    <citation type="journal article" date="2019" name="Int. J. Syst. Evol. Microbiol.">
        <title>The Global Catalogue of Microorganisms (GCM) 10K type strain sequencing project: providing services to taxonomists for standard genome sequencing and annotation.</title>
        <authorList>
            <consortium name="The Broad Institute Genomics Platform"/>
            <consortium name="The Broad Institute Genome Sequencing Center for Infectious Disease"/>
            <person name="Wu L."/>
            <person name="Ma J."/>
        </authorList>
    </citation>
    <scope>NUCLEOTIDE SEQUENCE [LARGE SCALE GENOMIC DNA]</scope>
    <source>
        <strain evidence="10">CCM 8749</strain>
    </source>
</reference>
<keyword evidence="7 8" id="KW-0472">Membrane</keyword>
<proteinExistence type="inferred from homology"/>
<comment type="subcellular location">
    <subcellularLocation>
        <location evidence="1">Membrane</location>
        <topology evidence="1">Multi-pass membrane protein</topology>
    </subcellularLocation>
</comment>
<evidence type="ECO:0000256" key="5">
    <source>
        <dbReference type="ARBA" id="ARBA00022692"/>
    </source>
</evidence>
<accession>A0ABW1IQ05</accession>
<feature type="transmembrane region" description="Helical" evidence="8">
    <location>
        <begin position="340"/>
        <end position="362"/>
    </location>
</feature>